<name>A0A5B7GX48_PORTR</name>
<sequence length="235" mass="24855">MKRSAELIFASCHGASDAARVTETTKASFIPPVPDATETRRSLWRAREATRPSLSTEQHALNISAARLLHTRHTEVTAAQPLHTSRGGHAGVGHNTTRTHKHTHTHERGGHTDVRAARAPASLSCGDRGTCKTRLKEASVYSEGCWSRALLAGAPSRPPRAAAAQRELTAAAQPPPAAAITSTPFSPPPPQPVGRSPSPHIRGLSCGPATLKPSGRSHGAKPDKEELHPGECDPL</sequence>
<proteinExistence type="predicted"/>
<dbReference type="AlphaFoldDB" id="A0A5B7GX48"/>
<evidence type="ECO:0000313" key="3">
    <source>
        <dbReference type="Proteomes" id="UP000324222"/>
    </source>
</evidence>
<reference evidence="2 3" key="1">
    <citation type="submission" date="2019-05" db="EMBL/GenBank/DDBJ databases">
        <title>Another draft genome of Portunus trituberculatus and its Hox gene families provides insights of decapod evolution.</title>
        <authorList>
            <person name="Jeong J.-H."/>
            <person name="Song I."/>
            <person name="Kim S."/>
            <person name="Choi T."/>
            <person name="Kim D."/>
            <person name="Ryu S."/>
            <person name="Kim W."/>
        </authorList>
    </citation>
    <scope>NUCLEOTIDE SEQUENCE [LARGE SCALE GENOMIC DNA]</scope>
    <source>
        <tissue evidence="2">Muscle</tissue>
    </source>
</reference>
<accession>A0A5B7GX48</accession>
<evidence type="ECO:0000313" key="2">
    <source>
        <dbReference type="EMBL" id="MPC62089.1"/>
    </source>
</evidence>
<gene>
    <name evidence="2" type="ORF">E2C01_056170</name>
</gene>
<feature type="compositionally biased region" description="Basic and acidic residues" evidence="1">
    <location>
        <begin position="220"/>
        <end position="235"/>
    </location>
</feature>
<protein>
    <submittedName>
        <fullName evidence="2">Uncharacterized protein</fullName>
    </submittedName>
</protein>
<evidence type="ECO:0000256" key="1">
    <source>
        <dbReference type="SAM" id="MobiDB-lite"/>
    </source>
</evidence>
<dbReference type="EMBL" id="VSRR010019290">
    <property type="protein sequence ID" value="MPC62089.1"/>
    <property type="molecule type" value="Genomic_DNA"/>
</dbReference>
<keyword evidence="3" id="KW-1185">Reference proteome</keyword>
<feature type="compositionally biased region" description="Low complexity" evidence="1">
    <location>
        <begin position="157"/>
        <end position="184"/>
    </location>
</feature>
<feature type="region of interest" description="Disordered" evidence="1">
    <location>
        <begin position="157"/>
        <end position="235"/>
    </location>
</feature>
<comment type="caution">
    <text evidence="2">The sequence shown here is derived from an EMBL/GenBank/DDBJ whole genome shotgun (WGS) entry which is preliminary data.</text>
</comment>
<feature type="region of interest" description="Disordered" evidence="1">
    <location>
        <begin position="83"/>
        <end position="113"/>
    </location>
</feature>
<dbReference type="Proteomes" id="UP000324222">
    <property type="component" value="Unassembled WGS sequence"/>
</dbReference>
<organism evidence="2 3">
    <name type="scientific">Portunus trituberculatus</name>
    <name type="common">Swimming crab</name>
    <name type="synonym">Neptunus trituberculatus</name>
    <dbReference type="NCBI Taxonomy" id="210409"/>
    <lineage>
        <taxon>Eukaryota</taxon>
        <taxon>Metazoa</taxon>
        <taxon>Ecdysozoa</taxon>
        <taxon>Arthropoda</taxon>
        <taxon>Crustacea</taxon>
        <taxon>Multicrustacea</taxon>
        <taxon>Malacostraca</taxon>
        <taxon>Eumalacostraca</taxon>
        <taxon>Eucarida</taxon>
        <taxon>Decapoda</taxon>
        <taxon>Pleocyemata</taxon>
        <taxon>Brachyura</taxon>
        <taxon>Eubrachyura</taxon>
        <taxon>Portunoidea</taxon>
        <taxon>Portunidae</taxon>
        <taxon>Portuninae</taxon>
        <taxon>Portunus</taxon>
    </lineage>
</organism>